<dbReference type="InterPro" id="IPR010152">
    <property type="entry name" value="CRISPR-assoc_prot_Cas2_sub"/>
</dbReference>
<dbReference type="EMBL" id="WMHZ01000025">
    <property type="protein sequence ID" value="NDO79037.1"/>
    <property type="molecule type" value="Genomic_DNA"/>
</dbReference>
<dbReference type="AlphaFoldDB" id="A0A6N9R284"/>
<evidence type="ECO:0000256" key="1">
    <source>
        <dbReference type="SAM" id="MobiDB-lite"/>
    </source>
</evidence>
<name>A0A6N9R284_9MICC</name>
<organism evidence="2 3">
    <name type="scientific">Kocuria marina subsp. indica</name>
    <dbReference type="NCBI Taxonomy" id="1049583"/>
    <lineage>
        <taxon>Bacteria</taxon>
        <taxon>Bacillati</taxon>
        <taxon>Actinomycetota</taxon>
        <taxon>Actinomycetes</taxon>
        <taxon>Micrococcales</taxon>
        <taxon>Micrococcaceae</taxon>
        <taxon>Kocuria</taxon>
    </lineage>
</organism>
<dbReference type="Proteomes" id="UP000471026">
    <property type="component" value="Unassembled WGS sequence"/>
</dbReference>
<dbReference type="Gene3D" id="3.30.70.240">
    <property type="match status" value="1"/>
</dbReference>
<comment type="caution">
    <text evidence="2">The sequence shown here is derived from an EMBL/GenBank/DDBJ whole genome shotgun (WGS) entry which is preliminary data.</text>
</comment>
<dbReference type="NCBIfam" id="TIGR01873">
    <property type="entry name" value="cas_CT1978"/>
    <property type="match status" value="1"/>
</dbReference>
<accession>A0A6N9R284</accession>
<reference evidence="2 3" key="1">
    <citation type="submission" date="2019-11" db="EMBL/GenBank/DDBJ databases">
        <title>Draft genome sequence of Kocuria indica DP-K7, a methyl red degrading Actinobacterium.</title>
        <authorList>
            <person name="Kumaran S."/>
            <person name="Tischler D."/>
            <person name="Ngo A.C.R."/>
            <person name="Schultes F."/>
        </authorList>
    </citation>
    <scope>NUCLEOTIDE SEQUENCE [LARGE SCALE GENOMIC DNA]</scope>
    <source>
        <strain evidence="2 3">DP-K7</strain>
    </source>
</reference>
<feature type="region of interest" description="Disordered" evidence="1">
    <location>
        <begin position="88"/>
        <end position="117"/>
    </location>
</feature>
<sequence length="117" mass="13337">MMVLVLSACPVGLRGDLTKWLYEVSAGVFVGKASSRIREHLWDRVLETSGSGRAILIWSSKGEQGLKFEVKDHHWDPVDLDGLILMKRRSRTQKTQPPELKRGWSKAGAQRRLGRRR</sequence>
<protein>
    <submittedName>
        <fullName evidence="2">Type I-E CRISPR-associated endoribonuclease Cas2</fullName>
    </submittedName>
</protein>
<evidence type="ECO:0000313" key="3">
    <source>
        <dbReference type="Proteomes" id="UP000471026"/>
    </source>
</evidence>
<dbReference type="Pfam" id="PF09707">
    <property type="entry name" value="Cas_Cas2CT1978"/>
    <property type="match status" value="1"/>
</dbReference>
<proteinExistence type="predicted"/>
<dbReference type="CDD" id="cd09755">
    <property type="entry name" value="Cas2_I-E"/>
    <property type="match status" value="1"/>
</dbReference>
<evidence type="ECO:0000313" key="2">
    <source>
        <dbReference type="EMBL" id="NDO79037.1"/>
    </source>
</evidence>
<gene>
    <name evidence="2" type="primary">cas2e</name>
    <name evidence="2" type="ORF">GKZ75_12620</name>
</gene>